<accession>A0A255XRC1</accession>
<reference evidence="5 6" key="1">
    <citation type="submission" date="2017-07" db="EMBL/GenBank/DDBJ databases">
        <title>Elstera cyanobacteriorum sp. nov., a novel bacterium isolated from cyanobacterial aggregates in a eutrophic lake.</title>
        <authorList>
            <person name="Cai H."/>
        </authorList>
    </citation>
    <scope>NUCLEOTIDE SEQUENCE [LARGE SCALE GENOMIC DNA]</scope>
    <source>
        <strain evidence="5 6">TH019</strain>
    </source>
</reference>
<dbReference type="InterPro" id="IPR050881">
    <property type="entry name" value="LL-DAP_aminotransferase"/>
</dbReference>
<organism evidence="5 6">
    <name type="scientific">Elstera cyanobacteriorum</name>
    <dbReference type="NCBI Taxonomy" id="2022747"/>
    <lineage>
        <taxon>Bacteria</taxon>
        <taxon>Pseudomonadati</taxon>
        <taxon>Pseudomonadota</taxon>
        <taxon>Alphaproteobacteria</taxon>
        <taxon>Rhodospirillales</taxon>
        <taxon>Rhodospirillaceae</taxon>
        <taxon>Elstera</taxon>
    </lineage>
</organism>
<evidence type="ECO:0000256" key="3">
    <source>
        <dbReference type="ARBA" id="ARBA00022679"/>
    </source>
</evidence>
<sequence>MLNNRLDKLGDYPFRRLAALLADVTPPVDPAPLLLSIGEPQLPTPPLAMTALTGAAASFNKYPPAAGAPDWKAAAAGWLTRRYGLADGFIDPDKTIVPAPGTREALFLLGLAAIPTAKNGQVPAVVMPNPFYQVYAGASVLGGAEPVFVDATAENGFLPDLDALTPELLARTAIFYLCTPANPQGTVAPKPYLARLLALARQYDFVLALDECYAEIYAETPPPGGLEVAQASGALDNLVVFHSLSKRSSAPGLRSGFVAGDATIIGALTRVMEYGGAGMPLPIQAAAAALWRDDSHVEEIRAIYRANFAAAAEIIGDRWGRFTPPGGFFLWLNVGNGEAATRALWRDAGLKVLPGRYLARDQADGSNPGAAYIRVALVHPPEVIRAALTRLADCLQTLEEPAR</sequence>
<dbReference type="SUPFAM" id="SSF53383">
    <property type="entry name" value="PLP-dependent transferases"/>
    <property type="match status" value="1"/>
</dbReference>
<comment type="caution">
    <text evidence="5">The sequence shown here is derived from an EMBL/GenBank/DDBJ whole genome shotgun (WGS) entry which is preliminary data.</text>
</comment>
<dbReference type="CDD" id="cd00609">
    <property type="entry name" value="AAT_like"/>
    <property type="match status" value="1"/>
</dbReference>
<keyword evidence="3 5" id="KW-0808">Transferase</keyword>
<proteinExistence type="predicted"/>
<feature type="domain" description="Aminotransferase class I/classII large" evidence="4">
    <location>
        <begin position="33"/>
        <end position="391"/>
    </location>
</feature>
<dbReference type="AlphaFoldDB" id="A0A255XRC1"/>
<keyword evidence="2 5" id="KW-0032">Aminotransferase</keyword>
<comment type="cofactor">
    <cofactor evidence="1">
        <name>pyridoxal 5'-phosphate</name>
        <dbReference type="ChEBI" id="CHEBI:597326"/>
    </cofactor>
</comment>
<dbReference type="OrthoDB" id="9813612at2"/>
<dbReference type="PANTHER" id="PTHR42832:SF3">
    <property type="entry name" value="L-GLUTAMINE--4-(METHYLSULFANYL)-2-OXOBUTANOATE AMINOTRANSFERASE"/>
    <property type="match status" value="1"/>
</dbReference>
<dbReference type="RefSeq" id="WP_094408536.1">
    <property type="nucleotide sequence ID" value="NZ_BMJZ01000004.1"/>
</dbReference>
<dbReference type="GO" id="GO:0008483">
    <property type="term" value="F:transaminase activity"/>
    <property type="evidence" value="ECO:0007669"/>
    <property type="project" value="UniProtKB-KW"/>
</dbReference>
<dbReference type="GO" id="GO:0030170">
    <property type="term" value="F:pyridoxal phosphate binding"/>
    <property type="evidence" value="ECO:0007669"/>
    <property type="project" value="InterPro"/>
</dbReference>
<dbReference type="PANTHER" id="PTHR42832">
    <property type="entry name" value="AMINO ACID AMINOTRANSFERASE"/>
    <property type="match status" value="1"/>
</dbReference>
<protein>
    <submittedName>
        <fullName evidence="5">Aspartate aminotransferase</fullName>
    </submittedName>
</protein>
<dbReference type="Proteomes" id="UP000216361">
    <property type="component" value="Unassembled WGS sequence"/>
</dbReference>
<dbReference type="InterPro" id="IPR004839">
    <property type="entry name" value="Aminotransferase_I/II_large"/>
</dbReference>
<evidence type="ECO:0000256" key="2">
    <source>
        <dbReference type="ARBA" id="ARBA00022576"/>
    </source>
</evidence>
<gene>
    <name evidence="5" type="ORF">CHR90_08395</name>
</gene>
<evidence type="ECO:0000313" key="5">
    <source>
        <dbReference type="EMBL" id="OYQ19431.1"/>
    </source>
</evidence>
<evidence type="ECO:0000259" key="4">
    <source>
        <dbReference type="Pfam" id="PF00155"/>
    </source>
</evidence>
<dbReference type="Gene3D" id="3.40.640.10">
    <property type="entry name" value="Type I PLP-dependent aspartate aminotransferase-like (Major domain)"/>
    <property type="match status" value="1"/>
</dbReference>
<name>A0A255XRC1_9PROT</name>
<dbReference type="InterPro" id="IPR015422">
    <property type="entry name" value="PyrdxlP-dep_Trfase_small"/>
</dbReference>
<dbReference type="InterPro" id="IPR015421">
    <property type="entry name" value="PyrdxlP-dep_Trfase_major"/>
</dbReference>
<evidence type="ECO:0000256" key="1">
    <source>
        <dbReference type="ARBA" id="ARBA00001933"/>
    </source>
</evidence>
<dbReference type="Pfam" id="PF00155">
    <property type="entry name" value="Aminotran_1_2"/>
    <property type="match status" value="1"/>
</dbReference>
<dbReference type="EMBL" id="NOXS01000031">
    <property type="protein sequence ID" value="OYQ19431.1"/>
    <property type="molecule type" value="Genomic_DNA"/>
</dbReference>
<keyword evidence="6" id="KW-1185">Reference proteome</keyword>
<evidence type="ECO:0000313" key="6">
    <source>
        <dbReference type="Proteomes" id="UP000216361"/>
    </source>
</evidence>
<dbReference type="Gene3D" id="3.90.1150.10">
    <property type="entry name" value="Aspartate Aminotransferase, domain 1"/>
    <property type="match status" value="1"/>
</dbReference>
<dbReference type="InterPro" id="IPR015424">
    <property type="entry name" value="PyrdxlP-dep_Trfase"/>
</dbReference>